<proteinExistence type="predicted"/>
<dbReference type="AlphaFoldDB" id="A0A0A9A5K6"/>
<name>A0A0A9A5K6_ARUDO</name>
<organism evidence="1">
    <name type="scientific">Arundo donax</name>
    <name type="common">Giant reed</name>
    <name type="synonym">Donax arundinaceus</name>
    <dbReference type="NCBI Taxonomy" id="35708"/>
    <lineage>
        <taxon>Eukaryota</taxon>
        <taxon>Viridiplantae</taxon>
        <taxon>Streptophyta</taxon>
        <taxon>Embryophyta</taxon>
        <taxon>Tracheophyta</taxon>
        <taxon>Spermatophyta</taxon>
        <taxon>Magnoliopsida</taxon>
        <taxon>Liliopsida</taxon>
        <taxon>Poales</taxon>
        <taxon>Poaceae</taxon>
        <taxon>PACMAD clade</taxon>
        <taxon>Arundinoideae</taxon>
        <taxon>Arundineae</taxon>
        <taxon>Arundo</taxon>
    </lineage>
</organism>
<accession>A0A0A9A5K6</accession>
<reference evidence="1" key="2">
    <citation type="journal article" date="2015" name="Data Brief">
        <title>Shoot transcriptome of the giant reed, Arundo donax.</title>
        <authorList>
            <person name="Barrero R.A."/>
            <person name="Guerrero F.D."/>
            <person name="Moolhuijzen P."/>
            <person name="Goolsby J.A."/>
            <person name="Tidwell J."/>
            <person name="Bellgard S.E."/>
            <person name="Bellgard M.I."/>
        </authorList>
    </citation>
    <scope>NUCLEOTIDE SEQUENCE</scope>
    <source>
        <tissue evidence="1">Shoot tissue taken approximately 20 cm above the soil surface</tissue>
    </source>
</reference>
<reference evidence="1" key="1">
    <citation type="submission" date="2014-09" db="EMBL/GenBank/DDBJ databases">
        <authorList>
            <person name="Magalhaes I.L.F."/>
            <person name="Oliveira U."/>
            <person name="Santos F.R."/>
            <person name="Vidigal T.H.D.A."/>
            <person name="Brescovit A.D."/>
            <person name="Santos A.J."/>
        </authorList>
    </citation>
    <scope>NUCLEOTIDE SEQUENCE</scope>
    <source>
        <tissue evidence="1">Shoot tissue taken approximately 20 cm above the soil surface</tissue>
    </source>
</reference>
<dbReference type="EMBL" id="GBRH01253615">
    <property type="protein sequence ID" value="JAD44280.1"/>
    <property type="molecule type" value="Transcribed_RNA"/>
</dbReference>
<evidence type="ECO:0000313" key="1">
    <source>
        <dbReference type="EMBL" id="JAD44280.1"/>
    </source>
</evidence>
<protein>
    <submittedName>
        <fullName evidence="1">Uncharacterized protein</fullName>
    </submittedName>
</protein>
<sequence length="16" mass="1718">MKSEVSVCGTRSHALL</sequence>